<evidence type="ECO:0000256" key="1">
    <source>
        <dbReference type="ARBA" id="ARBA00000085"/>
    </source>
</evidence>
<feature type="region of interest" description="Disordered" evidence="18">
    <location>
        <begin position="918"/>
        <end position="954"/>
    </location>
</feature>
<dbReference type="Pfam" id="PF12974">
    <property type="entry name" value="Phosphonate-bd"/>
    <property type="match status" value="1"/>
</dbReference>
<evidence type="ECO:0000256" key="14">
    <source>
        <dbReference type="ARBA" id="ARBA00064003"/>
    </source>
</evidence>
<gene>
    <name evidence="23" type="ORF">DSCW_64910</name>
</gene>
<dbReference type="Gene3D" id="3.40.50.2300">
    <property type="match status" value="2"/>
</dbReference>
<feature type="modified residue" description="4-aspartylphosphate" evidence="17">
    <location>
        <position position="840"/>
    </location>
</feature>
<keyword evidence="13 19" id="KW-0472">Membrane</keyword>
<dbReference type="EC" id="2.7.13.3" evidence="3"/>
<keyword evidence="10" id="KW-0067">ATP-binding</keyword>
<dbReference type="InterPro" id="IPR011006">
    <property type="entry name" value="CheY-like_superfamily"/>
</dbReference>
<reference evidence="23 24" key="1">
    <citation type="submission" date="2019-11" db="EMBL/GenBank/DDBJ databases">
        <title>Comparative genomics of hydrocarbon-degrading Desulfosarcina strains.</title>
        <authorList>
            <person name="Watanabe M."/>
            <person name="Kojima H."/>
            <person name="Fukui M."/>
        </authorList>
    </citation>
    <scope>NUCLEOTIDE SEQUENCE [LARGE SCALE GENOMIC DNA]</scope>
    <source>
        <strain evidence="23 24">PP31</strain>
    </source>
</reference>
<keyword evidence="24" id="KW-1185">Reference proteome</keyword>
<feature type="domain" description="Histidine kinase" evidence="20">
    <location>
        <begin position="395"/>
        <end position="623"/>
    </location>
</feature>
<dbReference type="SMART" id="SM00448">
    <property type="entry name" value="REC"/>
    <property type="match status" value="2"/>
</dbReference>
<evidence type="ECO:0000256" key="6">
    <source>
        <dbReference type="ARBA" id="ARBA00022679"/>
    </source>
</evidence>
<dbReference type="InterPro" id="IPR036890">
    <property type="entry name" value="HATPase_C_sf"/>
</dbReference>
<keyword evidence="12" id="KW-0902">Two-component regulatory system</keyword>
<dbReference type="EMBL" id="AP021875">
    <property type="protein sequence ID" value="BBO79074.1"/>
    <property type="molecule type" value="Genomic_DNA"/>
</dbReference>
<dbReference type="Gene3D" id="1.20.120.160">
    <property type="entry name" value="HPT domain"/>
    <property type="match status" value="1"/>
</dbReference>
<dbReference type="Gene3D" id="3.30.565.10">
    <property type="entry name" value="Histidine kinase-like ATPase, C-terminal domain"/>
    <property type="match status" value="1"/>
</dbReference>
<dbReference type="Pfam" id="PF02518">
    <property type="entry name" value="HATPase_c"/>
    <property type="match status" value="1"/>
</dbReference>
<dbReference type="FunFam" id="3.30.565.10:FF:000010">
    <property type="entry name" value="Sensor histidine kinase RcsC"/>
    <property type="match status" value="1"/>
</dbReference>
<keyword evidence="9" id="KW-0418">Kinase</keyword>
<dbReference type="SMART" id="SM00388">
    <property type="entry name" value="HisKA"/>
    <property type="match status" value="1"/>
</dbReference>
<dbReference type="InterPro" id="IPR001789">
    <property type="entry name" value="Sig_transdc_resp-reg_receiver"/>
</dbReference>
<dbReference type="SUPFAM" id="SSF52172">
    <property type="entry name" value="CheY-like"/>
    <property type="match status" value="2"/>
</dbReference>
<dbReference type="SUPFAM" id="SSF47384">
    <property type="entry name" value="Homodimeric domain of signal transducing histidine kinase"/>
    <property type="match status" value="1"/>
</dbReference>
<dbReference type="InterPro" id="IPR008207">
    <property type="entry name" value="Sig_transdc_His_kin_Hpt_dom"/>
</dbReference>
<dbReference type="Pfam" id="PF00072">
    <property type="entry name" value="Response_reg"/>
    <property type="match status" value="2"/>
</dbReference>
<comment type="subunit">
    <text evidence="14">At low DSF concentrations, interacts with RpfF.</text>
</comment>
<dbReference type="GO" id="GO:0005886">
    <property type="term" value="C:plasma membrane"/>
    <property type="evidence" value="ECO:0007669"/>
    <property type="project" value="UniProtKB-SubCell"/>
</dbReference>
<evidence type="ECO:0000256" key="19">
    <source>
        <dbReference type="SAM" id="Phobius"/>
    </source>
</evidence>
<dbReference type="KEGG" id="dwd:DSCW_64910"/>
<evidence type="ECO:0000256" key="4">
    <source>
        <dbReference type="ARBA" id="ARBA00022475"/>
    </source>
</evidence>
<dbReference type="CDD" id="cd00082">
    <property type="entry name" value="HisKA"/>
    <property type="match status" value="1"/>
</dbReference>
<keyword evidence="8" id="KW-0547">Nucleotide-binding</keyword>
<dbReference type="SUPFAM" id="SSF53850">
    <property type="entry name" value="Periplasmic binding protein-like II"/>
    <property type="match status" value="1"/>
</dbReference>
<dbReference type="InterPro" id="IPR036641">
    <property type="entry name" value="HPT_dom_sf"/>
</dbReference>
<dbReference type="PROSITE" id="PS50109">
    <property type="entry name" value="HIS_KIN"/>
    <property type="match status" value="1"/>
</dbReference>
<dbReference type="SUPFAM" id="SSF55874">
    <property type="entry name" value="ATPase domain of HSP90 chaperone/DNA topoisomerase II/histidine kinase"/>
    <property type="match status" value="1"/>
</dbReference>
<dbReference type="Pfam" id="PF01627">
    <property type="entry name" value="Hpt"/>
    <property type="match status" value="1"/>
</dbReference>
<feature type="transmembrane region" description="Helical" evidence="19">
    <location>
        <begin position="326"/>
        <end position="348"/>
    </location>
</feature>
<organism evidence="23 24">
    <name type="scientific">Desulfosarcina widdelii</name>
    <dbReference type="NCBI Taxonomy" id="947919"/>
    <lineage>
        <taxon>Bacteria</taxon>
        <taxon>Pseudomonadati</taxon>
        <taxon>Thermodesulfobacteriota</taxon>
        <taxon>Desulfobacteria</taxon>
        <taxon>Desulfobacterales</taxon>
        <taxon>Desulfosarcinaceae</taxon>
        <taxon>Desulfosarcina</taxon>
    </lineage>
</organism>
<keyword evidence="11 19" id="KW-1133">Transmembrane helix</keyword>
<evidence type="ECO:0000259" key="22">
    <source>
        <dbReference type="PROSITE" id="PS50894"/>
    </source>
</evidence>
<dbReference type="SMART" id="SM00073">
    <property type="entry name" value="HPT"/>
    <property type="match status" value="1"/>
</dbReference>
<name>A0A5K7ZLC7_9BACT</name>
<dbReference type="PRINTS" id="PR00344">
    <property type="entry name" value="BCTRLSENSOR"/>
</dbReference>
<dbReference type="RefSeq" id="WP_155307640.1">
    <property type="nucleotide sequence ID" value="NZ_AP021875.1"/>
</dbReference>
<evidence type="ECO:0000313" key="24">
    <source>
        <dbReference type="Proteomes" id="UP000427769"/>
    </source>
</evidence>
<dbReference type="Proteomes" id="UP000427769">
    <property type="component" value="Chromosome"/>
</dbReference>
<evidence type="ECO:0000256" key="10">
    <source>
        <dbReference type="ARBA" id="ARBA00022840"/>
    </source>
</evidence>
<feature type="modified residue" description="Phosphohistidine" evidence="16">
    <location>
        <position position="1008"/>
    </location>
</feature>
<evidence type="ECO:0000259" key="20">
    <source>
        <dbReference type="PROSITE" id="PS50109"/>
    </source>
</evidence>
<dbReference type="InterPro" id="IPR036097">
    <property type="entry name" value="HisK_dim/P_sf"/>
</dbReference>
<evidence type="ECO:0000256" key="17">
    <source>
        <dbReference type="PROSITE-ProRule" id="PRU00169"/>
    </source>
</evidence>
<dbReference type="InterPro" id="IPR004358">
    <property type="entry name" value="Sig_transdc_His_kin-like_C"/>
</dbReference>
<dbReference type="Gene3D" id="3.40.190.10">
    <property type="entry name" value="Periplasmic binding protein-like II"/>
    <property type="match status" value="2"/>
</dbReference>
<evidence type="ECO:0000256" key="2">
    <source>
        <dbReference type="ARBA" id="ARBA00004651"/>
    </source>
</evidence>
<feature type="modified residue" description="4-aspartylphosphate" evidence="17">
    <location>
        <position position="696"/>
    </location>
</feature>
<evidence type="ECO:0000313" key="23">
    <source>
        <dbReference type="EMBL" id="BBO79074.1"/>
    </source>
</evidence>
<protein>
    <recommendedName>
        <fullName evidence="15">Sensory/regulatory protein RpfC</fullName>
        <ecNumber evidence="3">2.7.13.3</ecNumber>
    </recommendedName>
</protein>
<keyword evidence="5 17" id="KW-0597">Phosphoprotein</keyword>
<dbReference type="OrthoDB" id="5468627at2"/>
<dbReference type="CDD" id="cd16922">
    <property type="entry name" value="HATPase_EvgS-ArcB-TorS-like"/>
    <property type="match status" value="1"/>
</dbReference>
<evidence type="ECO:0000256" key="12">
    <source>
        <dbReference type="ARBA" id="ARBA00023012"/>
    </source>
</evidence>
<feature type="domain" description="HPt" evidence="22">
    <location>
        <begin position="969"/>
        <end position="1064"/>
    </location>
</feature>
<evidence type="ECO:0000256" key="15">
    <source>
        <dbReference type="ARBA" id="ARBA00068150"/>
    </source>
</evidence>
<dbReference type="GO" id="GO:0000155">
    <property type="term" value="F:phosphorelay sensor kinase activity"/>
    <property type="evidence" value="ECO:0007669"/>
    <property type="project" value="InterPro"/>
</dbReference>
<evidence type="ECO:0000256" key="7">
    <source>
        <dbReference type="ARBA" id="ARBA00022692"/>
    </source>
</evidence>
<dbReference type="InterPro" id="IPR003661">
    <property type="entry name" value="HisK_dim/P_dom"/>
</dbReference>
<dbReference type="PANTHER" id="PTHR45339:SF1">
    <property type="entry name" value="HYBRID SIGNAL TRANSDUCTION HISTIDINE KINASE J"/>
    <property type="match status" value="1"/>
</dbReference>
<feature type="domain" description="Response regulatory" evidence="21">
    <location>
        <begin position="642"/>
        <end position="762"/>
    </location>
</feature>
<dbReference type="InterPro" id="IPR003594">
    <property type="entry name" value="HATPase_dom"/>
</dbReference>
<dbReference type="SMART" id="SM00387">
    <property type="entry name" value="HATPase_c"/>
    <property type="match status" value="1"/>
</dbReference>
<comment type="subcellular location">
    <subcellularLocation>
        <location evidence="2">Cell membrane</location>
        <topology evidence="2">Multi-pass membrane protein</topology>
    </subcellularLocation>
</comment>
<evidence type="ECO:0000256" key="16">
    <source>
        <dbReference type="PROSITE-ProRule" id="PRU00110"/>
    </source>
</evidence>
<dbReference type="Gene3D" id="1.10.287.130">
    <property type="match status" value="1"/>
</dbReference>
<evidence type="ECO:0000259" key="21">
    <source>
        <dbReference type="PROSITE" id="PS50110"/>
    </source>
</evidence>
<accession>A0A5K7ZLC7</accession>
<feature type="domain" description="Response regulatory" evidence="21">
    <location>
        <begin position="791"/>
        <end position="907"/>
    </location>
</feature>
<dbReference type="GO" id="GO:0005524">
    <property type="term" value="F:ATP binding"/>
    <property type="evidence" value="ECO:0007669"/>
    <property type="project" value="UniProtKB-KW"/>
</dbReference>
<dbReference type="PROSITE" id="PS50894">
    <property type="entry name" value="HPT"/>
    <property type="match status" value="1"/>
</dbReference>
<comment type="catalytic activity">
    <reaction evidence="1">
        <text>ATP + protein L-histidine = ADP + protein N-phospho-L-histidine.</text>
        <dbReference type="EC" id="2.7.13.3"/>
    </reaction>
</comment>
<dbReference type="FunFam" id="1.10.287.130:FF:000002">
    <property type="entry name" value="Two-component osmosensing histidine kinase"/>
    <property type="match status" value="1"/>
</dbReference>
<dbReference type="InterPro" id="IPR005467">
    <property type="entry name" value="His_kinase_dom"/>
</dbReference>
<keyword evidence="7 19" id="KW-0812">Transmembrane</keyword>
<proteinExistence type="predicted"/>
<dbReference type="CDD" id="cd17546">
    <property type="entry name" value="REC_hyHK_CKI1_RcsC-like"/>
    <property type="match status" value="2"/>
</dbReference>
<sequence length="1157" mass="127775">MRTEKKHGRFRPVAILMAVLLSGVTWHARFSWAAGDGPPLKIGVLATRGPEQCLKSWTPTADYLARQIPGKHFAIVPLTHEQVYPAVETGAVDFVLVNSAFYVGVEHRYRANRIVTLKERRANEVYTRYGGVIFCRSDRSDIRKLADLRGKSFMAVSESSLGGWLMAWREFVENGIDPFQDFSALRFAETHDEVVFAVRDRLVDAGTVRTNTLEELSAEGKIDLDDFYVFPPLHPEENGRPYLCTTREYPDWPMAKVRHTPDDLAEKVAVALMQMPADSKAARAADCAGWTIPLNYQPVHDCLRALKVGPYEDLGKIAFSDVLETYGPWIIFTCAAFCILAAFTGVVLKLNRRIQTSNERLKVEMDLRRQRDLELRTAKNVAEEATRAKSEFLANMSHEIRTPMNGVIAATELALSEEVTPKIAHYLRIVQSSAYSLLGIINDILDFSKIEAGKMELKSRTFRLNEVFDRVIELFVNKACDKEIELLVDIDPETPKILIGDPLRLQQILTNLVSNSIKFTDSGGVILMRVRPGESPPGDTADGQQAALAFSVKDTGTGIDPAYIDMLFEPFSQADTSSTRKYEGTGLGLSICKKLVTLMAGDIGVESEPGVGSTFFFTVRMQLPSATPIVRPQVPPDILGLNVLVVDDMADSRTIMRNMLSSLGFRVETLSSGQEALSRLTDNQLRNNPIELIMMDWKMPEMDGFEVSRKIRQEMKLALPIIMMTAFGKEEQRIAAEKSGINGFLLKPIYPSTLFDAIMDAFGKSGLKTDDRKKHFTTRASIYRKPLKGARILVAEDNPTNQQVAQAILEGAGIIVTIVDDGEAAVEAVRGHTFDAVLMDIQMPRMNGYEATRLIRSMPEGETIPVVAMTAHAMKGDEEKCLEAGMDGYISKPVNQDRLFHTLWRLLRSRGRLEDIHADNGENVEDENGAATVEEAPAPVSSPPTDGRRLPDRLPGLDIRETLAAMDIDGDTLIRIMHGFSNNNCHTADQLHQALAAGDLTALAHLAHGLKGSAANIGANELSSASHALEMACKETLPAIERSRRLKGLVEQAAAALEPVLRSIQSLVPTTCGSDAAPEAPTMDGSFDSLLNRLAEAIDRSDPEQVMATMPLVRQHAVGQPIDASTLDKLEAQVNRYDYDQALETIKKICNSSQEVQ</sequence>
<evidence type="ECO:0000256" key="5">
    <source>
        <dbReference type="ARBA" id="ARBA00022553"/>
    </source>
</evidence>
<evidence type="ECO:0000256" key="11">
    <source>
        <dbReference type="ARBA" id="ARBA00022989"/>
    </source>
</evidence>
<dbReference type="AlphaFoldDB" id="A0A5K7ZLC7"/>
<evidence type="ECO:0000256" key="9">
    <source>
        <dbReference type="ARBA" id="ARBA00022777"/>
    </source>
</evidence>
<dbReference type="PROSITE" id="PS50110">
    <property type="entry name" value="RESPONSE_REGULATORY"/>
    <property type="match status" value="2"/>
</dbReference>
<evidence type="ECO:0000256" key="13">
    <source>
        <dbReference type="ARBA" id="ARBA00023136"/>
    </source>
</evidence>
<evidence type="ECO:0000256" key="18">
    <source>
        <dbReference type="SAM" id="MobiDB-lite"/>
    </source>
</evidence>
<dbReference type="CDD" id="cd00088">
    <property type="entry name" value="HPT"/>
    <property type="match status" value="1"/>
</dbReference>
<evidence type="ECO:0000256" key="8">
    <source>
        <dbReference type="ARBA" id="ARBA00022741"/>
    </source>
</evidence>
<dbReference type="PANTHER" id="PTHR45339">
    <property type="entry name" value="HYBRID SIGNAL TRANSDUCTION HISTIDINE KINASE J"/>
    <property type="match status" value="1"/>
</dbReference>
<keyword evidence="6" id="KW-0808">Transferase</keyword>
<keyword evidence="4" id="KW-1003">Cell membrane</keyword>
<dbReference type="SUPFAM" id="SSF47226">
    <property type="entry name" value="Histidine-containing phosphotransfer domain, HPT domain"/>
    <property type="match status" value="1"/>
</dbReference>
<evidence type="ECO:0000256" key="3">
    <source>
        <dbReference type="ARBA" id="ARBA00012438"/>
    </source>
</evidence>
<dbReference type="Pfam" id="PF00512">
    <property type="entry name" value="HisKA"/>
    <property type="match status" value="1"/>
</dbReference>